<feature type="transmembrane region" description="Helical" evidence="1">
    <location>
        <begin position="161"/>
        <end position="177"/>
    </location>
</feature>
<gene>
    <name evidence="3" type="ORF">DDZ16_17080</name>
</gene>
<name>A0A2U2B599_9BACT</name>
<feature type="domain" description="CAAX prenyl protease 2/Lysostaphin resistance protein A-like" evidence="2">
    <location>
        <begin position="131"/>
        <end position="235"/>
    </location>
</feature>
<dbReference type="GO" id="GO:0080120">
    <property type="term" value="P:CAAX-box protein maturation"/>
    <property type="evidence" value="ECO:0007669"/>
    <property type="project" value="UniProtKB-ARBA"/>
</dbReference>
<evidence type="ECO:0000313" key="3">
    <source>
        <dbReference type="EMBL" id="PWD98213.1"/>
    </source>
</evidence>
<feature type="transmembrane region" description="Helical" evidence="1">
    <location>
        <begin position="45"/>
        <end position="68"/>
    </location>
</feature>
<keyword evidence="1" id="KW-0812">Transmembrane</keyword>
<feature type="transmembrane region" description="Helical" evidence="1">
    <location>
        <begin position="250"/>
        <end position="266"/>
    </location>
</feature>
<dbReference type="EMBL" id="QEWP01000018">
    <property type="protein sequence ID" value="PWD98213.1"/>
    <property type="molecule type" value="Genomic_DNA"/>
</dbReference>
<keyword evidence="1" id="KW-1133">Transmembrane helix</keyword>
<dbReference type="AlphaFoldDB" id="A0A2U2B599"/>
<evidence type="ECO:0000256" key="1">
    <source>
        <dbReference type="SAM" id="Phobius"/>
    </source>
</evidence>
<feature type="transmembrane region" description="Helical" evidence="1">
    <location>
        <begin position="89"/>
        <end position="112"/>
    </location>
</feature>
<keyword evidence="4" id="KW-1185">Reference proteome</keyword>
<feature type="transmembrane region" description="Helical" evidence="1">
    <location>
        <begin position="197"/>
        <end position="218"/>
    </location>
</feature>
<dbReference type="OrthoDB" id="9777755at2"/>
<dbReference type="GO" id="GO:0008237">
    <property type="term" value="F:metallopeptidase activity"/>
    <property type="evidence" value="ECO:0007669"/>
    <property type="project" value="UniProtKB-KW"/>
</dbReference>
<dbReference type="PANTHER" id="PTHR35797:SF1">
    <property type="entry name" value="PROTEASE"/>
    <property type="match status" value="1"/>
</dbReference>
<keyword evidence="3" id="KW-0645">Protease</keyword>
<feature type="transmembrane region" description="Helical" evidence="1">
    <location>
        <begin position="225"/>
        <end position="244"/>
    </location>
</feature>
<keyword evidence="3" id="KW-0482">Metalloprotease</keyword>
<dbReference type="GO" id="GO:0006508">
    <property type="term" value="P:proteolysis"/>
    <property type="evidence" value="ECO:0007669"/>
    <property type="project" value="UniProtKB-KW"/>
</dbReference>
<comment type="caution">
    <text evidence="3">The sequence shown here is derived from an EMBL/GenBank/DDBJ whole genome shotgun (WGS) entry which is preliminary data.</text>
</comment>
<sequence length="285" mass="33018">MSPNIIKAYRSPLTFYALSLFIPWGFWFLSGYISHLTPSASYLQWLVGIFSFAGLVAPVLIAISFIMPDQRLRNDLLGRIFNFNRIKPHYLLVTVFLMLVSILLAQAISLFFGYSADQFQFRGGYTFSSGVFPVWFMLLAAPLLEELAWHSYGTDCLRSRYNLFTASVIFAVFWAFWHFPLSFIKDYYHSNLVEEGLLYSLNFVVSLIPFVIILNWLYYKTERNILLPVIFHITAGFFNEIFATHPISKVIQTGLLLVFSVFLLLHNKTMFFQRLPIPSQTFKSI</sequence>
<evidence type="ECO:0000259" key="2">
    <source>
        <dbReference type="Pfam" id="PF02517"/>
    </source>
</evidence>
<organism evidence="3 4">
    <name type="scientific">Marinilabilia rubra</name>
    <dbReference type="NCBI Taxonomy" id="2162893"/>
    <lineage>
        <taxon>Bacteria</taxon>
        <taxon>Pseudomonadati</taxon>
        <taxon>Bacteroidota</taxon>
        <taxon>Bacteroidia</taxon>
        <taxon>Marinilabiliales</taxon>
        <taxon>Marinilabiliaceae</taxon>
        <taxon>Marinilabilia</taxon>
    </lineage>
</organism>
<proteinExistence type="predicted"/>
<keyword evidence="3" id="KW-0378">Hydrolase</keyword>
<evidence type="ECO:0000313" key="4">
    <source>
        <dbReference type="Proteomes" id="UP000244956"/>
    </source>
</evidence>
<keyword evidence="1" id="KW-0472">Membrane</keyword>
<dbReference type="GO" id="GO:0004175">
    <property type="term" value="F:endopeptidase activity"/>
    <property type="evidence" value="ECO:0007669"/>
    <property type="project" value="UniProtKB-ARBA"/>
</dbReference>
<reference evidence="3 4" key="1">
    <citation type="submission" date="2018-05" db="EMBL/GenBank/DDBJ databases">
        <title>Marinilabilia rubrum sp. nov., isolated from saltern sediment.</title>
        <authorList>
            <person name="Zhang R."/>
        </authorList>
    </citation>
    <scope>NUCLEOTIDE SEQUENCE [LARGE SCALE GENOMIC DNA]</scope>
    <source>
        <strain evidence="3 4">WTE16</strain>
    </source>
</reference>
<dbReference type="Pfam" id="PF02517">
    <property type="entry name" value="Rce1-like"/>
    <property type="match status" value="1"/>
</dbReference>
<dbReference type="PANTHER" id="PTHR35797">
    <property type="entry name" value="PROTEASE-RELATED"/>
    <property type="match status" value="1"/>
</dbReference>
<dbReference type="InterPro" id="IPR003675">
    <property type="entry name" value="Rce1/LyrA-like_dom"/>
</dbReference>
<protein>
    <submittedName>
        <fullName evidence="3">CPBP family intramembrane metalloprotease domain-containing protein</fullName>
    </submittedName>
</protein>
<feature type="transmembrane region" description="Helical" evidence="1">
    <location>
        <begin position="132"/>
        <end position="149"/>
    </location>
</feature>
<dbReference type="Proteomes" id="UP000244956">
    <property type="component" value="Unassembled WGS sequence"/>
</dbReference>
<feature type="transmembrane region" description="Helical" evidence="1">
    <location>
        <begin position="12"/>
        <end position="33"/>
    </location>
</feature>
<dbReference type="InterPro" id="IPR042150">
    <property type="entry name" value="MmRce1-like"/>
</dbReference>
<accession>A0A2U2B599</accession>